<feature type="domain" description="HTH tetR-type" evidence="3">
    <location>
        <begin position="1"/>
        <end position="60"/>
    </location>
</feature>
<gene>
    <name evidence="4" type="ORF">BGO89_01420</name>
</gene>
<organism evidence="4 5">
    <name type="scientific">Candidatus Kapaibacterium thiocyanatum</name>
    <dbReference type="NCBI Taxonomy" id="1895771"/>
    <lineage>
        <taxon>Bacteria</taxon>
        <taxon>Pseudomonadati</taxon>
        <taxon>Candidatus Kapaibacteriota</taxon>
        <taxon>Candidatus Kapaibacteriia</taxon>
        <taxon>Candidatus Kapaibacteriales</taxon>
        <taxon>Candidatus Kapaibacteriaceae</taxon>
        <taxon>Candidatus Kapaibacterium</taxon>
    </lineage>
</organism>
<dbReference type="PROSITE" id="PS50977">
    <property type="entry name" value="HTH_TETR_2"/>
    <property type="match status" value="1"/>
</dbReference>
<dbReference type="AlphaFoldDB" id="A0A1M3L6R5"/>
<comment type="caution">
    <text evidence="4">The sequence shown here is derived from an EMBL/GenBank/DDBJ whole genome shotgun (WGS) entry which is preliminary data.</text>
</comment>
<dbReference type="Pfam" id="PF00440">
    <property type="entry name" value="TetR_N"/>
    <property type="match status" value="1"/>
</dbReference>
<dbReference type="SUPFAM" id="SSF46689">
    <property type="entry name" value="Homeodomain-like"/>
    <property type="match status" value="1"/>
</dbReference>
<feature type="DNA-binding region" description="H-T-H motif" evidence="2">
    <location>
        <begin position="23"/>
        <end position="42"/>
    </location>
</feature>
<protein>
    <recommendedName>
        <fullName evidence="3">HTH tetR-type domain-containing protein</fullName>
    </recommendedName>
</protein>
<evidence type="ECO:0000256" key="2">
    <source>
        <dbReference type="PROSITE-ProRule" id="PRU00335"/>
    </source>
</evidence>
<dbReference type="Proteomes" id="UP000184233">
    <property type="component" value="Unassembled WGS sequence"/>
</dbReference>
<evidence type="ECO:0000259" key="3">
    <source>
        <dbReference type="PROSITE" id="PS50977"/>
    </source>
</evidence>
<dbReference type="Gene3D" id="1.10.357.10">
    <property type="entry name" value="Tetracycline Repressor, domain 2"/>
    <property type="match status" value="1"/>
</dbReference>
<keyword evidence="1 2" id="KW-0238">DNA-binding</keyword>
<dbReference type="STRING" id="1895771.BGO89_01420"/>
<dbReference type="InterPro" id="IPR009057">
    <property type="entry name" value="Homeodomain-like_sf"/>
</dbReference>
<dbReference type="InterPro" id="IPR001647">
    <property type="entry name" value="HTH_TetR"/>
</dbReference>
<reference evidence="4 5" key="1">
    <citation type="submission" date="2016-09" db="EMBL/GenBank/DDBJ databases">
        <title>Genome-resolved meta-omics ties microbial dynamics to process performance in biotechnology for thiocyanate degradation.</title>
        <authorList>
            <person name="Kantor R.S."/>
            <person name="Huddy R.J."/>
            <person name="Iyer R."/>
            <person name="Thomas B.C."/>
            <person name="Brown C.T."/>
            <person name="Anantharaman K."/>
            <person name="Tringe S."/>
            <person name="Hettich R.L."/>
            <person name="Harrison S.T."/>
            <person name="Banfield J.F."/>
        </authorList>
    </citation>
    <scope>NUCLEOTIDE SEQUENCE [LARGE SCALE GENOMIC DNA]</scope>
    <source>
        <strain evidence="4">59-99</strain>
    </source>
</reference>
<name>A0A1M3L6R5_9BACT</name>
<sequence length="183" mass="19905">MQDRDVVAAVVRCIGRYGPDAMTLAHIAAEAGITAGALVQRYGTKRNLLLLTSRTSREALEAAVVSLDFDAGDADAVTDRALDLVIGDFADPNVVANNLAFLMLDMTDEEFRAEAIAYFVILRDAFRRVALHRGLESRHASAIAGIIVEAVQGTAIVWAVDRRGTLRERLHATLASIIDRKPY</sequence>
<evidence type="ECO:0000313" key="5">
    <source>
        <dbReference type="Proteomes" id="UP000184233"/>
    </source>
</evidence>
<evidence type="ECO:0000256" key="1">
    <source>
        <dbReference type="ARBA" id="ARBA00023125"/>
    </source>
</evidence>
<dbReference type="GO" id="GO:0003677">
    <property type="term" value="F:DNA binding"/>
    <property type="evidence" value="ECO:0007669"/>
    <property type="project" value="UniProtKB-UniRule"/>
</dbReference>
<proteinExistence type="predicted"/>
<dbReference type="EMBL" id="MKVH01000002">
    <property type="protein sequence ID" value="OJX61266.1"/>
    <property type="molecule type" value="Genomic_DNA"/>
</dbReference>
<accession>A0A1M3L6R5</accession>
<evidence type="ECO:0000313" key="4">
    <source>
        <dbReference type="EMBL" id="OJX61266.1"/>
    </source>
</evidence>